<evidence type="ECO:0000313" key="3">
    <source>
        <dbReference type="EnsemblPlants" id="AUR62009302-RA:cds"/>
    </source>
</evidence>
<gene>
    <name evidence="3" type="primary">LOC110705596</name>
</gene>
<evidence type="ECO:0000259" key="2">
    <source>
        <dbReference type="Pfam" id="PF01048"/>
    </source>
</evidence>
<keyword evidence="1" id="KW-0732">Signal</keyword>
<organism evidence="3 4">
    <name type="scientific">Chenopodium quinoa</name>
    <name type="common">Quinoa</name>
    <dbReference type="NCBI Taxonomy" id="63459"/>
    <lineage>
        <taxon>Eukaryota</taxon>
        <taxon>Viridiplantae</taxon>
        <taxon>Streptophyta</taxon>
        <taxon>Embryophyta</taxon>
        <taxon>Tracheophyta</taxon>
        <taxon>Spermatophyta</taxon>
        <taxon>Magnoliopsida</taxon>
        <taxon>eudicotyledons</taxon>
        <taxon>Gunneridae</taxon>
        <taxon>Pentapetalae</taxon>
        <taxon>Caryophyllales</taxon>
        <taxon>Chenopodiaceae</taxon>
        <taxon>Chenopodioideae</taxon>
        <taxon>Atripliceae</taxon>
        <taxon>Chenopodium</taxon>
    </lineage>
</organism>
<keyword evidence="4" id="KW-1185">Reference proteome</keyword>
<reference evidence="3" key="1">
    <citation type="journal article" date="2017" name="Nature">
        <title>The genome of Chenopodium quinoa.</title>
        <authorList>
            <person name="Jarvis D.E."/>
            <person name="Ho Y.S."/>
            <person name="Lightfoot D.J."/>
            <person name="Schmoeckel S.M."/>
            <person name="Li B."/>
            <person name="Borm T.J.A."/>
            <person name="Ohyanagi H."/>
            <person name="Mineta K."/>
            <person name="Michell C.T."/>
            <person name="Saber N."/>
            <person name="Kharbatia N.M."/>
            <person name="Rupper R.R."/>
            <person name="Sharp A.R."/>
            <person name="Dally N."/>
            <person name="Boughton B.A."/>
            <person name="Woo Y.H."/>
            <person name="Gao G."/>
            <person name="Schijlen E.G.W.M."/>
            <person name="Guo X."/>
            <person name="Momin A.A."/>
            <person name="Negrao S."/>
            <person name="Al-Babili S."/>
            <person name="Gehring C."/>
            <person name="Roessner U."/>
            <person name="Jung C."/>
            <person name="Murphy K."/>
            <person name="Arold S.T."/>
            <person name="Gojobori T."/>
            <person name="van der Linden C.G."/>
            <person name="van Loo E.N."/>
            <person name="Jellen E.N."/>
            <person name="Maughan P.J."/>
            <person name="Tester M."/>
        </authorList>
    </citation>
    <scope>NUCLEOTIDE SEQUENCE [LARGE SCALE GENOMIC DNA]</scope>
    <source>
        <strain evidence="3">cv. PI 614886</strain>
    </source>
</reference>
<evidence type="ECO:0000313" key="4">
    <source>
        <dbReference type="Proteomes" id="UP000596660"/>
    </source>
</evidence>
<dbReference type="AlphaFoldDB" id="A0A803LBR3"/>
<dbReference type="GO" id="GO:0003824">
    <property type="term" value="F:catalytic activity"/>
    <property type="evidence" value="ECO:0007669"/>
    <property type="project" value="InterPro"/>
</dbReference>
<protein>
    <recommendedName>
        <fullName evidence="2">Nucleoside phosphorylase domain-containing protein</fullName>
    </recommendedName>
</protein>
<dbReference type="OrthoDB" id="1891335at2759"/>
<sequence>MGSLTTIIFFLFVIYAQNGAQGEIPKNIMHHIKVANKNGPYIGVVIPNLFELNPLLQSPSFSASKFIIDFSGRRFRFGTIADKKVILVMTGLGMVNAATTTQLLLNLFEVEGVVHYGIAGNADPSLHIGDVAIPQYWAHLGLLNWQRFGHGPEDELALEAAGDYSREYGNLRFADYTANVTEADNLLNRIWYQAEEIFPIDGVPEERQHAFWVPVDPHYFAVAKKLQTLELEKCVNATTCLETTPKVTTVLRGASASIYVDNAAYRSFLFDTFKLSPVEMESAGVALVCHQQRVPHITIRALSDLAGGGSAEFNEADTFLPVAATNSVLVLVEFIKQLSLSKASF</sequence>
<dbReference type="GO" id="GO:0009116">
    <property type="term" value="P:nucleoside metabolic process"/>
    <property type="evidence" value="ECO:0007669"/>
    <property type="project" value="InterPro"/>
</dbReference>
<dbReference type="GeneID" id="110705596"/>
<dbReference type="OMA" id="HYWAHTA"/>
<name>A0A803LBR3_CHEQI</name>
<dbReference type="PANTHER" id="PTHR21234">
    <property type="entry name" value="PURINE NUCLEOSIDE PHOSPHORYLASE"/>
    <property type="match status" value="1"/>
</dbReference>
<dbReference type="Proteomes" id="UP000596660">
    <property type="component" value="Unplaced"/>
</dbReference>
<dbReference type="Gramene" id="AUR62009302-RA">
    <property type="protein sequence ID" value="AUR62009302-RA:cds"/>
    <property type="gene ID" value="AUR62009302"/>
</dbReference>
<reference evidence="3" key="2">
    <citation type="submission" date="2021-03" db="UniProtKB">
        <authorList>
            <consortium name="EnsemblPlants"/>
        </authorList>
    </citation>
    <scope>IDENTIFICATION</scope>
</reference>
<feature type="domain" description="Nucleoside phosphorylase" evidence="2">
    <location>
        <begin position="42"/>
        <end position="336"/>
    </location>
</feature>
<dbReference type="KEGG" id="cqi:110705596"/>
<dbReference type="RefSeq" id="XP_021739185.1">
    <property type="nucleotide sequence ID" value="XM_021883493.1"/>
</dbReference>
<dbReference type="EnsemblPlants" id="AUR62009302-RA">
    <property type="protein sequence ID" value="AUR62009302-RA:cds"/>
    <property type="gene ID" value="AUR62009302"/>
</dbReference>
<dbReference type="CDD" id="cd09008">
    <property type="entry name" value="MTAN"/>
    <property type="match status" value="1"/>
</dbReference>
<accession>A0A803LBR3</accession>
<proteinExistence type="predicted"/>
<dbReference type="Gene3D" id="3.40.50.1580">
    <property type="entry name" value="Nucleoside phosphorylase domain"/>
    <property type="match status" value="1"/>
</dbReference>
<dbReference type="InterPro" id="IPR035994">
    <property type="entry name" value="Nucleoside_phosphorylase_sf"/>
</dbReference>
<dbReference type="Pfam" id="PF01048">
    <property type="entry name" value="PNP_UDP_1"/>
    <property type="match status" value="1"/>
</dbReference>
<dbReference type="SUPFAM" id="SSF53167">
    <property type="entry name" value="Purine and uridine phosphorylases"/>
    <property type="match status" value="1"/>
</dbReference>
<dbReference type="PANTHER" id="PTHR21234:SF19">
    <property type="entry name" value="BARK STORAGE PROTEIN B-LIKE"/>
    <property type="match status" value="1"/>
</dbReference>
<feature type="chain" id="PRO_5030984594" description="Nucleoside phosphorylase domain-containing protein" evidence="1">
    <location>
        <begin position="23"/>
        <end position="345"/>
    </location>
</feature>
<evidence type="ECO:0000256" key="1">
    <source>
        <dbReference type="SAM" id="SignalP"/>
    </source>
</evidence>
<dbReference type="InterPro" id="IPR000845">
    <property type="entry name" value="Nucleoside_phosphorylase_d"/>
</dbReference>
<feature type="signal peptide" evidence="1">
    <location>
        <begin position="1"/>
        <end position="22"/>
    </location>
</feature>